<dbReference type="GeneID" id="45767098"/>
<dbReference type="Pfam" id="PF00389">
    <property type="entry name" value="2-Hacid_dh"/>
    <property type="match status" value="1"/>
</dbReference>
<evidence type="ECO:0000256" key="4">
    <source>
        <dbReference type="RuleBase" id="RU003719"/>
    </source>
</evidence>
<dbReference type="Proteomes" id="UP000037962">
    <property type="component" value="Unassembled WGS sequence"/>
</dbReference>
<evidence type="ECO:0000256" key="3">
    <source>
        <dbReference type="ARBA" id="ARBA00023027"/>
    </source>
</evidence>
<dbReference type="EMBL" id="LJFO01000001">
    <property type="protein sequence ID" value="KPG18154.1"/>
    <property type="molecule type" value="Genomic_DNA"/>
</dbReference>
<dbReference type="RefSeq" id="WP_043076363.1">
    <property type="nucleotide sequence ID" value="NZ_CP011530.1"/>
</dbReference>
<evidence type="ECO:0000256" key="1">
    <source>
        <dbReference type="ARBA" id="ARBA00005854"/>
    </source>
</evidence>
<dbReference type="InterPro" id="IPR050223">
    <property type="entry name" value="D-isomer_2-hydroxyacid_DH"/>
</dbReference>
<protein>
    <submittedName>
        <fullName evidence="7">Hydroxyacid dehydrogenase</fullName>
    </submittedName>
</protein>
<comment type="caution">
    <text evidence="7">The sequence shown here is derived from an EMBL/GenBank/DDBJ whole genome shotgun (WGS) entry which is preliminary data.</text>
</comment>
<accession>A0A7V8LU10</accession>
<evidence type="ECO:0000313" key="10">
    <source>
        <dbReference type="Proteomes" id="UP000037962"/>
    </source>
</evidence>
<comment type="similarity">
    <text evidence="1 4">Belongs to the D-isomer specific 2-hydroxyacid dehydrogenase family.</text>
</comment>
<feature type="domain" description="D-isomer specific 2-hydroxyacid dehydrogenase catalytic" evidence="5">
    <location>
        <begin position="31"/>
        <end position="319"/>
    </location>
</feature>
<reference evidence="9 10" key="1">
    <citation type="submission" date="2015-09" db="EMBL/GenBank/DDBJ databases">
        <title>Genome Sequences of Mycobacterium immunogenum Isolates, Recuperated from a Chloraminated Drinking Water Distribution System Simulator Subjected to Episodes of Nitrification.</title>
        <authorList>
            <person name="Gomez-Alvarez V."/>
            <person name="Revetta R.P."/>
        </authorList>
    </citation>
    <scope>NUCLEOTIDE SEQUENCE [LARGE SCALE GENOMIC DNA]</scope>
    <source>
        <strain evidence="7 9">H008</strain>
        <strain evidence="8 10">H076</strain>
    </source>
</reference>
<evidence type="ECO:0000313" key="8">
    <source>
        <dbReference type="EMBL" id="KPG35485.1"/>
    </source>
</evidence>
<evidence type="ECO:0000256" key="2">
    <source>
        <dbReference type="ARBA" id="ARBA00023002"/>
    </source>
</evidence>
<dbReference type="PANTHER" id="PTHR10996:SF178">
    <property type="entry name" value="2-HYDROXYACID DEHYDROGENASE YGL185C-RELATED"/>
    <property type="match status" value="1"/>
</dbReference>
<evidence type="ECO:0000259" key="6">
    <source>
        <dbReference type="Pfam" id="PF02826"/>
    </source>
</evidence>
<dbReference type="InterPro" id="IPR029753">
    <property type="entry name" value="D-isomer_DH_CS"/>
</dbReference>
<dbReference type="GO" id="GO:0030267">
    <property type="term" value="F:glyoxylate reductase (NADPH) activity"/>
    <property type="evidence" value="ECO:0007669"/>
    <property type="project" value="TreeGrafter"/>
</dbReference>
<keyword evidence="3" id="KW-0520">NAD</keyword>
<dbReference type="SUPFAM" id="SSF51735">
    <property type="entry name" value="NAD(P)-binding Rossmann-fold domains"/>
    <property type="match status" value="1"/>
</dbReference>
<keyword evidence="2 4" id="KW-0560">Oxidoreductase</keyword>
<dbReference type="InterPro" id="IPR006139">
    <property type="entry name" value="D-isomer_2_OHA_DH_cat_dom"/>
</dbReference>
<dbReference type="GO" id="GO:0005829">
    <property type="term" value="C:cytosol"/>
    <property type="evidence" value="ECO:0007669"/>
    <property type="project" value="TreeGrafter"/>
</dbReference>
<dbReference type="OrthoDB" id="117809at2"/>
<dbReference type="SUPFAM" id="SSF52283">
    <property type="entry name" value="Formate/glycerate dehydrogenase catalytic domain-like"/>
    <property type="match status" value="1"/>
</dbReference>
<dbReference type="PROSITE" id="PS00671">
    <property type="entry name" value="D_2_HYDROXYACID_DH_3"/>
    <property type="match status" value="1"/>
</dbReference>
<dbReference type="Proteomes" id="UP000037843">
    <property type="component" value="Unassembled WGS sequence"/>
</dbReference>
<dbReference type="GO" id="GO:0051287">
    <property type="term" value="F:NAD binding"/>
    <property type="evidence" value="ECO:0007669"/>
    <property type="project" value="InterPro"/>
</dbReference>
<dbReference type="GO" id="GO:0016618">
    <property type="term" value="F:hydroxypyruvate reductase [NAD(P)H] activity"/>
    <property type="evidence" value="ECO:0007669"/>
    <property type="project" value="TreeGrafter"/>
</dbReference>
<dbReference type="AlphaFoldDB" id="A0A7V8LU10"/>
<name>A0A7V8LU10_9MYCO</name>
<evidence type="ECO:0000259" key="5">
    <source>
        <dbReference type="Pfam" id="PF00389"/>
    </source>
</evidence>
<dbReference type="InterPro" id="IPR006140">
    <property type="entry name" value="D-isomer_DH_NAD-bd"/>
</dbReference>
<evidence type="ECO:0000313" key="7">
    <source>
        <dbReference type="EMBL" id="KPG18154.1"/>
    </source>
</evidence>
<dbReference type="CDD" id="cd12175">
    <property type="entry name" value="2-Hacid_dh_11"/>
    <property type="match status" value="1"/>
</dbReference>
<organism evidence="7 9">
    <name type="scientific">Mycobacteroides immunogenum</name>
    <dbReference type="NCBI Taxonomy" id="83262"/>
    <lineage>
        <taxon>Bacteria</taxon>
        <taxon>Bacillati</taxon>
        <taxon>Actinomycetota</taxon>
        <taxon>Actinomycetes</taxon>
        <taxon>Mycobacteriales</taxon>
        <taxon>Mycobacteriaceae</taxon>
        <taxon>Mycobacteroides</taxon>
    </lineage>
</organism>
<proteinExistence type="inferred from homology"/>
<dbReference type="PANTHER" id="PTHR10996">
    <property type="entry name" value="2-HYDROXYACID DEHYDROGENASE-RELATED"/>
    <property type="match status" value="1"/>
</dbReference>
<feature type="domain" description="D-isomer specific 2-hydroxyacid dehydrogenase NAD-binding" evidence="6">
    <location>
        <begin position="116"/>
        <end position="287"/>
    </location>
</feature>
<sequence length="320" mass="34326">MSGQPGDHRLRVLAHFPAGPRTLEQIAPHADWIDVHFCAEDDDATFYSELPHAEVLWHVLRPLSADDIARGERLRLIHKFGAGVNTIALDAAAGRGIAVANMPGANAPSVAEGALLLMLAALRQLPRLDRETRAGTGWPTDQSLGDTVRDIGSCTVGLVGYGNIAKTLERILLAMGATVLHTSTRDDGTDGWRSLDELLTCSDIVSLHLPLTEASTGMLDASALARMKPGSVLINTSRGAVIDEPALVQALRHGPLAAAGLDVFAHEPVSSDNPLLTLPNVVLTPHVTWFTADTMTRYLDHAIDNCRRIHEGSPLADRVR</sequence>
<keyword evidence="10" id="KW-1185">Reference proteome</keyword>
<dbReference type="EMBL" id="LJFS01000007">
    <property type="protein sequence ID" value="KPG35485.1"/>
    <property type="molecule type" value="Genomic_DNA"/>
</dbReference>
<dbReference type="Gene3D" id="3.40.50.720">
    <property type="entry name" value="NAD(P)-binding Rossmann-like Domain"/>
    <property type="match status" value="2"/>
</dbReference>
<dbReference type="PROSITE" id="PS00670">
    <property type="entry name" value="D_2_HYDROXYACID_DH_2"/>
    <property type="match status" value="1"/>
</dbReference>
<dbReference type="InterPro" id="IPR036291">
    <property type="entry name" value="NAD(P)-bd_dom_sf"/>
</dbReference>
<dbReference type="KEGG" id="miz:BAB75_24815"/>
<dbReference type="Pfam" id="PF02826">
    <property type="entry name" value="2-Hacid_dh_C"/>
    <property type="match status" value="1"/>
</dbReference>
<gene>
    <name evidence="7" type="ORF">AN908_03225</name>
    <name evidence="8" type="ORF">AN912_07795</name>
</gene>
<evidence type="ECO:0000313" key="9">
    <source>
        <dbReference type="Proteomes" id="UP000037843"/>
    </source>
</evidence>